<reference evidence="3 4" key="1">
    <citation type="journal article" date="2014" name="Nat. Commun.">
        <title>Molecular traces of alternative social organization in a termite genome.</title>
        <authorList>
            <person name="Terrapon N."/>
            <person name="Li C."/>
            <person name="Robertson H.M."/>
            <person name="Ji L."/>
            <person name="Meng X."/>
            <person name="Booth W."/>
            <person name="Chen Z."/>
            <person name="Childers C.P."/>
            <person name="Glastad K.M."/>
            <person name="Gokhale K."/>
            <person name="Gowin J."/>
            <person name="Gronenberg W."/>
            <person name="Hermansen R.A."/>
            <person name="Hu H."/>
            <person name="Hunt B.G."/>
            <person name="Huylmans A.K."/>
            <person name="Khalil S.M."/>
            <person name="Mitchell R.D."/>
            <person name="Munoz-Torres M.C."/>
            <person name="Mustard J.A."/>
            <person name="Pan H."/>
            <person name="Reese J.T."/>
            <person name="Scharf M.E."/>
            <person name="Sun F."/>
            <person name="Vogel H."/>
            <person name="Xiao J."/>
            <person name="Yang W."/>
            <person name="Yang Z."/>
            <person name="Yang Z."/>
            <person name="Zhou J."/>
            <person name="Zhu J."/>
            <person name="Brent C.S."/>
            <person name="Elsik C.G."/>
            <person name="Goodisman M.A."/>
            <person name="Liberles D.A."/>
            <person name="Roe R.M."/>
            <person name="Vargo E.L."/>
            <person name="Vilcinskas A."/>
            <person name="Wang J."/>
            <person name="Bornberg-Bauer E."/>
            <person name="Korb J."/>
            <person name="Zhang G."/>
            <person name="Liebig J."/>
        </authorList>
    </citation>
    <scope>NUCLEOTIDE SEQUENCE [LARGE SCALE GENOMIC DNA]</scope>
    <source>
        <tissue evidence="3">Whole organism</tissue>
    </source>
</reference>
<sequence>MCVFVALLTVAIYWAVFVSGQTEYVTAKSTKVQDNYLLLHSTKSTTSTENLTTSSRTSKQEESDVIISELVSTTIWPKTQQTSNEPINELEFTQQEIISEQTLLVTKNNPSETTNRLQELNSSSTEIPVEMVSATSTVSIAETITNSEAQTQTFPSLSVVLETIEPSKSFLETDNIGTSESETLTITDEIFVQNSAEISSDIPNKNDVFSSTTEFLSFPTTSWTPFKPNIPYYHCKEPGHFVSRPSCVEYHVCRRVGVWIMHFKARCHFGYKFSILFRFCVPSYLSDCNTDPYLVDFSMKYDDNTENNNSSSEFDDDSGDCEGEELGELPF</sequence>
<gene>
    <name evidence="3" type="ORF">L798_10190</name>
</gene>
<accession>A0A067QYF2</accession>
<evidence type="ECO:0000313" key="3">
    <source>
        <dbReference type="EMBL" id="KDR14493.1"/>
    </source>
</evidence>
<evidence type="ECO:0008006" key="5">
    <source>
        <dbReference type="Google" id="ProtNLM"/>
    </source>
</evidence>
<feature type="compositionally biased region" description="Acidic residues" evidence="1">
    <location>
        <begin position="313"/>
        <end position="331"/>
    </location>
</feature>
<dbReference type="EMBL" id="KK852878">
    <property type="protein sequence ID" value="KDR14493.1"/>
    <property type="molecule type" value="Genomic_DNA"/>
</dbReference>
<proteinExistence type="predicted"/>
<dbReference type="Proteomes" id="UP000027135">
    <property type="component" value="Unassembled WGS sequence"/>
</dbReference>
<keyword evidence="2" id="KW-0732">Signal</keyword>
<evidence type="ECO:0000256" key="2">
    <source>
        <dbReference type="SAM" id="SignalP"/>
    </source>
</evidence>
<evidence type="ECO:0000256" key="1">
    <source>
        <dbReference type="SAM" id="MobiDB-lite"/>
    </source>
</evidence>
<feature type="region of interest" description="Disordered" evidence="1">
    <location>
        <begin position="306"/>
        <end position="331"/>
    </location>
</feature>
<feature type="chain" id="PRO_5001644554" description="Chitin-binding type-2 domain-containing protein" evidence="2">
    <location>
        <begin position="21"/>
        <end position="331"/>
    </location>
</feature>
<protein>
    <recommendedName>
        <fullName evidence="5">Chitin-binding type-2 domain-containing protein</fullName>
    </recommendedName>
</protein>
<evidence type="ECO:0000313" key="4">
    <source>
        <dbReference type="Proteomes" id="UP000027135"/>
    </source>
</evidence>
<name>A0A067QYF2_ZOONE</name>
<organism evidence="3 4">
    <name type="scientific">Zootermopsis nevadensis</name>
    <name type="common">Dampwood termite</name>
    <dbReference type="NCBI Taxonomy" id="136037"/>
    <lineage>
        <taxon>Eukaryota</taxon>
        <taxon>Metazoa</taxon>
        <taxon>Ecdysozoa</taxon>
        <taxon>Arthropoda</taxon>
        <taxon>Hexapoda</taxon>
        <taxon>Insecta</taxon>
        <taxon>Pterygota</taxon>
        <taxon>Neoptera</taxon>
        <taxon>Polyneoptera</taxon>
        <taxon>Dictyoptera</taxon>
        <taxon>Blattodea</taxon>
        <taxon>Blattoidea</taxon>
        <taxon>Termitoidae</taxon>
        <taxon>Termopsidae</taxon>
        <taxon>Zootermopsis</taxon>
    </lineage>
</organism>
<dbReference type="InParanoid" id="A0A067QYF2"/>
<feature type="signal peptide" evidence="2">
    <location>
        <begin position="1"/>
        <end position="20"/>
    </location>
</feature>
<dbReference type="AlphaFoldDB" id="A0A067QYF2"/>
<keyword evidence="4" id="KW-1185">Reference proteome</keyword>